<dbReference type="VEuPathDB" id="CryptoDB:Vbra_10376"/>
<organism evidence="1 2">
    <name type="scientific">Vitrella brassicaformis (strain CCMP3155)</name>
    <dbReference type="NCBI Taxonomy" id="1169540"/>
    <lineage>
        <taxon>Eukaryota</taxon>
        <taxon>Sar</taxon>
        <taxon>Alveolata</taxon>
        <taxon>Colpodellida</taxon>
        <taxon>Vitrellaceae</taxon>
        <taxon>Vitrella</taxon>
    </lineage>
</organism>
<protein>
    <submittedName>
        <fullName evidence="1">Uncharacterized protein</fullName>
    </submittedName>
</protein>
<dbReference type="PhylomeDB" id="A0A0G4GUY4"/>
<dbReference type="SUPFAM" id="SSF52833">
    <property type="entry name" value="Thioredoxin-like"/>
    <property type="match status" value="1"/>
</dbReference>
<reference evidence="1 2" key="1">
    <citation type="submission" date="2014-11" db="EMBL/GenBank/DDBJ databases">
        <authorList>
            <person name="Zhu J."/>
            <person name="Qi W."/>
            <person name="Song R."/>
        </authorList>
    </citation>
    <scope>NUCLEOTIDE SEQUENCE [LARGE SCALE GENOMIC DNA]</scope>
</reference>
<dbReference type="EMBL" id="CDMY01000821">
    <property type="protein sequence ID" value="CEM34436.1"/>
    <property type="molecule type" value="Genomic_DNA"/>
</dbReference>
<keyword evidence="2" id="KW-1185">Reference proteome</keyword>
<dbReference type="AlphaFoldDB" id="A0A0G4GUY4"/>
<dbReference type="STRING" id="1169540.A0A0G4GUY4"/>
<evidence type="ECO:0000313" key="2">
    <source>
        <dbReference type="Proteomes" id="UP000041254"/>
    </source>
</evidence>
<gene>
    <name evidence="1" type="ORF">Vbra_10376</name>
</gene>
<dbReference type="OMA" id="FANHLPI"/>
<dbReference type="Proteomes" id="UP000041254">
    <property type="component" value="Unassembled WGS sequence"/>
</dbReference>
<name>A0A0G4GUY4_VITBC</name>
<evidence type="ECO:0000313" key="1">
    <source>
        <dbReference type="EMBL" id="CEM34436.1"/>
    </source>
</evidence>
<dbReference type="InterPro" id="IPR036249">
    <property type="entry name" value="Thioredoxin-like_sf"/>
</dbReference>
<dbReference type="PROSITE" id="PS51354">
    <property type="entry name" value="GLUTAREDOXIN_2"/>
    <property type="match status" value="1"/>
</dbReference>
<dbReference type="OrthoDB" id="415696at2759"/>
<accession>A0A0G4GUY4</accession>
<dbReference type="Gene3D" id="3.40.30.10">
    <property type="entry name" value="Glutaredoxin"/>
    <property type="match status" value="1"/>
</dbReference>
<proteinExistence type="predicted"/>
<dbReference type="InParanoid" id="A0A0G4GUY4"/>
<sequence>MLGLRSALRCSVRQAGAGSAKFSRSLSTHPLLASAAALYDKYADVALKEYQTNKAAVDQEMARTTRDNALVLFMEGTPDAPRSELSLNVVKMLTQVQAVPLMAIDVTQHPALLGYAITSSRRRRGPMLMKDGQWVGDHDDLLKLYTAGELQTKVGSPKREEGYFKGELPVALY</sequence>